<dbReference type="EMBL" id="ANAH02000005">
    <property type="protein sequence ID" value="EPX63377.1"/>
    <property type="molecule type" value="Genomic_DNA"/>
</dbReference>
<sequence length="77" mass="8718">MLENYHLLPSVRGDSLEKLGHFDEAHAEFERETSLTHNERDASCSSTVPAHLFRRRPGVSVGECRTTRGLDRVPDAR</sequence>
<evidence type="ECO:0000313" key="2">
    <source>
        <dbReference type="Proteomes" id="UP000011682"/>
    </source>
</evidence>
<keyword evidence="2" id="KW-1185">Reference proteome</keyword>
<dbReference type="Proteomes" id="UP000011682">
    <property type="component" value="Unassembled WGS sequence"/>
</dbReference>
<reference evidence="1" key="1">
    <citation type="submission" date="2013-05" db="EMBL/GenBank/DDBJ databases">
        <title>Genome assembly of Cystobacter fuscus DSM 2262.</title>
        <authorList>
            <person name="Sharma G."/>
            <person name="Khatri I."/>
            <person name="Kaur C."/>
            <person name="Mayilraj S."/>
            <person name="Subramanian S."/>
        </authorList>
    </citation>
    <scope>NUCLEOTIDE SEQUENCE [LARGE SCALE GENOMIC DNA]</scope>
    <source>
        <strain evidence="1">DSM 2262</strain>
    </source>
</reference>
<proteinExistence type="predicted"/>
<gene>
    <name evidence="1" type="ORF">D187_005783</name>
</gene>
<organism evidence="1 2">
    <name type="scientific">Cystobacter fuscus (strain ATCC 25194 / DSM 2262 / NBRC 100088 / M29)</name>
    <dbReference type="NCBI Taxonomy" id="1242864"/>
    <lineage>
        <taxon>Bacteria</taxon>
        <taxon>Pseudomonadati</taxon>
        <taxon>Myxococcota</taxon>
        <taxon>Myxococcia</taxon>
        <taxon>Myxococcales</taxon>
        <taxon>Cystobacterineae</taxon>
        <taxon>Archangiaceae</taxon>
        <taxon>Cystobacter</taxon>
    </lineage>
</organism>
<comment type="caution">
    <text evidence="1">The sequence shown here is derived from an EMBL/GenBank/DDBJ whole genome shotgun (WGS) entry which is preliminary data.</text>
</comment>
<evidence type="ECO:0000313" key="1">
    <source>
        <dbReference type="EMBL" id="EPX63377.1"/>
    </source>
</evidence>
<dbReference type="AlphaFoldDB" id="S9PLL8"/>
<accession>S9PLL8</accession>
<protein>
    <submittedName>
        <fullName evidence="1">RNA polymerase sigma-70 factor, ECF subfamily</fullName>
    </submittedName>
</protein>
<dbReference type="eggNOG" id="COG4941">
    <property type="taxonomic scope" value="Bacteria"/>
</dbReference>
<name>S9PLL8_CYSF2</name>